<dbReference type="EnsemblMetazoa" id="CapteT215497">
    <property type="protein sequence ID" value="CapteP215497"/>
    <property type="gene ID" value="CapteG215497"/>
</dbReference>
<feature type="region of interest" description="Disordered" evidence="1">
    <location>
        <begin position="51"/>
        <end position="75"/>
    </location>
</feature>
<dbReference type="AlphaFoldDB" id="R7V8N6"/>
<organism evidence="2">
    <name type="scientific">Capitella teleta</name>
    <name type="common">Polychaete worm</name>
    <dbReference type="NCBI Taxonomy" id="283909"/>
    <lineage>
        <taxon>Eukaryota</taxon>
        <taxon>Metazoa</taxon>
        <taxon>Spiralia</taxon>
        <taxon>Lophotrochozoa</taxon>
        <taxon>Annelida</taxon>
        <taxon>Polychaeta</taxon>
        <taxon>Sedentaria</taxon>
        <taxon>Scolecida</taxon>
        <taxon>Capitellidae</taxon>
        <taxon>Capitella</taxon>
    </lineage>
</organism>
<evidence type="ECO:0000313" key="2">
    <source>
        <dbReference type="EMBL" id="ELU15183.1"/>
    </source>
</evidence>
<evidence type="ECO:0000313" key="3">
    <source>
        <dbReference type="EnsemblMetazoa" id="CapteP215497"/>
    </source>
</evidence>
<gene>
    <name evidence="2" type="ORF">CAPTEDRAFT_215497</name>
</gene>
<accession>R7V8N6</accession>
<keyword evidence="4" id="KW-1185">Reference proteome</keyword>
<evidence type="ECO:0000256" key="1">
    <source>
        <dbReference type="SAM" id="MobiDB-lite"/>
    </source>
</evidence>
<dbReference type="EMBL" id="KB293928">
    <property type="protein sequence ID" value="ELU15183.1"/>
    <property type="molecule type" value="Genomic_DNA"/>
</dbReference>
<dbReference type="EMBL" id="AMQN01018120">
    <property type="status" value="NOT_ANNOTATED_CDS"/>
    <property type="molecule type" value="Genomic_DNA"/>
</dbReference>
<dbReference type="HOGENOM" id="CLU_1697175_0_0_1"/>
<protein>
    <submittedName>
        <fullName evidence="2 3">Uncharacterized protein</fullName>
    </submittedName>
</protein>
<name>R7V8N6_CAPTE</name>
<reference evidence="3" key="3">
    <citation type="submission" date="2015-06" db="UniProtKB">
        <authorList>
            <consortium name="EnsemblMetazoa"/>
        </authorList>
    </citation>
    <scope>IDENTIFICATION</scope>
</reference>
<evidence type="ECO:0000313" key="4">
    <source>
        <dbReference type="Proteomes" id="UP000014760"/>
    </source>
</evidence>
<feature type="compositionally biased region" description="Low complexity" evidence="1">
    <location>
        <begin position="53"/>
        <end position="67"/>
    </location>
</feature>
<proteinExistence type="predicted"/>
<dbReference type="Proteomes" id="UP000014760">
    <property type="component" value="Unassembled WGS sequence"/>
</dbReference>
<reference evidence="4" key="1">
    <citation type="submission" date="2012-12" db="EMBL/GenBank/DDBJ databases">
        <authorList>
            <person name="Hellsten U."/>
            <person name="Grimwood J."/>
            <person name="Chapman J.A."/>
            <person name="Shapiro H."/>
            <person name="Aerts A."/>
            <person name="Otillar R.P."/>
            <person name="Terry A.Y."/>
            <person name="Boore J.L."/>
            <person name="Simakov O."/>
            <person name="Marletaz F."/>
            <person name="Cho S.-J."/>
            <person name="Edsinger-Gonzales E."/>
            <person name="Havlak P."/>
            <person name="Kuo D.-H."/>
            <person name="Larsson T."/>
            <person name="Lv J."/>
            <person name="Arendt D."/>
            <person name="Savage R."/>
            <person name="Osoegawa K."/>
            <person name="de Jong P."/>
            <person name="Lindberg D.R."/>
            <person name="Seaver E.C."/>
            <person name="Weisblat D.A."/>
            <person name="Putnam N.H."/>
            <person name="Grigoriev I.V."/>
            <person name="Rokhsar D.S."/>
        </authorList>
    </citation>
    <scope>NUCLEOTIDE SEQUENCE</scope>
    <source>
        <strain evidence="4">I ESC-2004</strain>
    </source>
</reference>
<sequence>MADAEKNTFKNRYVIDLSRCRREMDVGCSYNICGYDSGVYMDESPVLENPGFDDSTAAASASPSDNNNADDDEEDITKRSKIIHVTMCLGSQYPFCMVWWEAFNDALSSTQGIASYRMAFQRLAIRRQCVDQYDTKDKKAKTSTHLVVAFNGIPV</sequence>
<reference evidence="2 4" key="2">
    <citation type="journal article" date="2013" name="Nature">
        <title>Insights into bilaterian evolution from three spiralian genomes.</title>
        <authorList>
            <person name="Simakov O."/>
            <person name="Marletaz F."/>
            <person name="Cho S.J."/>
            <person name="Edsinger-Gonzales E."/>
            <person name="Havlak P."/>
            <person name="Hellsten U."/>
            <person name="Kuo D.H."/>
            <person name="Larsson T."/>
            <person name="Lv J."/>
            <person name="Arendt D."/>
            <person name="Savage R."/>
            <person name="Osoegawa K."/>
            <person name="de Jong P."/>
            <person name="Grimwood J."/>
            <person name="Chapman J.A."/>
            <person name="Shapiro H."/>
            <person name="Aerts A."/>
            <person name="Otillar R.P."/>
            <person name="Terry A.Y."/>
            <person name="Boore J.L."/>
            <person name="Grigoriev I.V."/>
            <person name="Lindberg D.R."/>
            <person name="Seaver E.C."/>
            <person name="Weisblat D.A."/>
            <person name="Putnam N.H."/>
            <person name="Rokhsar D.S."/>
        </authorList>
    </citation>
    <scope>NUCLEOTIDE SEQUENCE</scope>
    <source>
        <strain evidence="2 4">I ESC-2004</strain>
    </source>
</reference>